<feature type="domain" description="At1g61320/AtMIF1 LRR" evidence="1">
    <location>
        <begin position="10"/>
        <end position="286"/>
    </location>
</feature>
<dbReference type="eggNOG" id="ENOG502RYMX">
    <property type="taxonomic scope" value="Eukaryota"/>
</dbReference>
<dbReference type="SUPFAM" id="SSF52058">
    <property type="entry name" value="L domain-like"/>
    <property type="match status" value="1"/>
</dbReference>
<dbReference type="AlphaFoldDB" id="A0A0D9VF26"/>
<dbReference type="PANTHER" id="PTHR34145:SF33">
    <property type="entry name" value="FBD DOMAIN-CONTAINING PROTEIN"/>
    <property type="match status" value="1"/>
</dbReference>
<dbReference type="EnsemblPlants" id="LPERR02G11040.1">
    <property type="protein sequence ID" value="LPERR02G11040.1"/>
    <property type="gene ID" value="LPERR02G11040"/>
</dbReference>
<sequence length="399" mass="45090">MPLILITGRLRIAVKPGIKELFLGLCINIKEEYNFPCELLSSDAAGSSVHSVFLVSCALRPTATTLGSLTSLTSLSLWAVHINDQELGCLFSNSFALESLEIGWCNELICLKLPSSLRQFNFLKVSGCKMLQRIEINAPRLANFQYGGAPIQISLGDLLQVKHIDLHGVIHSGMVYYARAKLPYIAPSVQSLTLSSYKESILQRYLASFSISRTWISCSPEIHRYFALTKISFLWSLILTLLLLWNHLPFLTRSCLRHDSILDDPTGDHTQLRQKPGCRHDCLKKMVCLTLDTAYDPEIHELPNMETCWPMSRESVEEAHKSLEAITRYTEGKVPSNVNLEVLRPCNRCHVYMLQCIARYLLVVAKSKKFPFVSEKKREHVYFSTASWATSHHSNGCEP</sequence>
<reference evidence="2 3" key="1">
    <citation type="submission" date="2012-08" db="EMBL/GenBank/DDBJ databases">
        <title>Oryza genome evolution.</title>
        <authorList>
            <person name="Wing R.A."/>
        </authorList>
    </citation>
    <scope>NUCLEOTIDE SEQUENCE</scope>
</reference>
<evidence type="ECO:0000313" key="3">
    <source>
        <dbReference type="Proteomes" id="UP000032180"/>
    </source>
</evidence>
<reference evidence="2" key="3">
    <citation type="submission" date="2015-04" db="UniProtKB">
        <authorList>
            <consortium name="EnsemblPlants"/>
        </authorList>
    </citation>
    <scope>IDENTIFICATION</scope>
</reference>
<organism evidence="2 3">
    <name type="scientific">Leersia perrieri</name>
    <dbReference type="NCBI Taxonomy" id="77586"/>
    <lineage>
        <taxon>Eukaryota</taxon>
        <taxon>Viridiplantae</taxon>
        <taxon>Streptophyta</taxon>
        <taxon>Embryophyta</taxon>
        <taxon>Tracheophyta</taxon>
        <taxon>Spermatophyta</taxon>
        <taxon>Magnoliopsida</taxon>
        <taxon>Liliopsida</taxon>
        <taxon>Poales</taxon>
        <taxon>Poaceae</taxon>
        <taxon>BOP clade</taxon>
        <taxon>Oryzoideae</taxon>
        <taxon>Oryzeae</taxon>
        <taxon>Oryzinae</taxon>
        <taxon>Leersia</taxon>
    </lineage>
</organism>
<feature type="domain" description="At1g61320/AtMIF1 LRR" evidence="1">
    <location>
        <begin position="287"/>
        <end position="346"/>
    </location>
</feature>
<dbReference type="InterPro" id="IPR032675">
    <property type="entry name" value="LRR_dom_sf"/>
</dbReference>
<accession>A0A0D9VF26</accession>
<dbReference type="InterPro" id="IPR055357">
    <property type="entry name" value="LRR_At1g61320_AtMIF1"/>
</dbReference>
<dbReference type="Pfam" id="PF23622">
    <property type="entry name" value="LRR_At1g61320_AtMIF1"/>
    <property type="match status" value="2"/>
</dbReference>
<dbReference type="Gramene" id="LPERR02G11040.1">
    <property type="protein sequence ID" value="LPERR02G11040.1"/>
    <property type="gene ID" value="LPERR02G11040"/>
</dbReference>
<evidence type="ECO:0000313" key="2">
    <source>
        <dbReference type="EnsemblPlants" id="LPERR02G11040.1"/>
    </source>
</evidence>
<dbReference type="Proteomes" id="UP000032180">
    <property type="component" value="Chromosome 2"/>
</dbReference>
<keyword evidence="3" id="KW-1185">Reference proteome</keyword>
<proteinExistence type="predicted"/>
<protein>
    <recommendedName>
        <fullName evidence="1">At1g61320/AtMIF1 LRR domain-containing protein</fullName>
    </recommendedName>
</protein>
<evidence type="ECO:0000259" key="1">
    <source>
        <dbReference type="Pfam" id="PF23622"/>
    </source>
</evidence>
<dbReference type="PANTHER" id="PTHR34145">
    <property type="entry name" value="OS02G0105600 PROTEIN"/>
    <property type="match status" value="1"/>
</dbReference>
<dbReference type="STRING" id="77586.A0A0D9VF26"/>
<dbReference type="HOGENOM" id="CLU_010721_4_0_1"/>
<dbReference type="InterPro" id="IPR053772">
    <property type="entry name" value="At1g61320/At1g61330-like"/>
</dbReference>
<name>A0A0D9VF26_9ORYZ</name>
<reference evidence="3" key="2">
    <citation type="submission" date="2013-12" db="EMBL/GenBank/DDBJ databases">
        <authorList>
            <person name="Yu Y."/>
            <person name="Lee S."/>
            <person name="de Baynast K."/>
            <person name="Wissotski M."/>
            <person name="Liu L."/>
            <person name="Talag J."/>
            <person name="Goicoechea J."/>
            <person name="Angelova A."/>
            <person name="Jetty R."/>
            <person name="Kudrna D."/>
            <person name="Golser W."/>
            <person name="Rivera L."/>
            <person name="Zhang J."/>
            <person name="Wing R."/>
        </authorList>
    </citation>
    <scope>NUCLEOTIDE SEQUENCE</scope>
</reference>
<dbReference type="Gene3D" id="3.80.10.10">
    <property type="entry name" value="Ribonuclease Inhibitor"/>
    <property type="match status" value="1"/>
</dbReference>